<reference evidence="1 2" key="1">
    <citation type="submission" date="2007-03" db="EMBL/GenBank/DDBJ databases">
        <title>Complete sequence of plasmid pBVIE05 of Burkholderia vietnamiensis G4.</title>
        <authorList>
            <consortium name="US DOE Joint Genome Institute"/>
            <person name="Copeland A."/>
            <person name="Lucas S."/>
            <person name="Lapidus A."/>
            <person name="Barry K."/>
            <person name="Detter J.C."/>
            <person name="Glavina del Rio T."/>
            <person name="Hammon N."/>
            <person name="Israni S."/>
            <person name="Dalin E."/>
            <person name="Tice H."/>
            <person name="Pitluck S."/>
            <person name="Chain P."/>
            <person name="Malfatti S."/>
            <person name="Shin M."/>
            <person name="Vergez L."/>
            <person name="Schmutz J."/>
            <person name="Larimer F."/>
            <person name="Land M."/>
            <person name="Hauser L."/>
            <person name="Kyrpides N."/>
            <person name="Tiedje J."/>
            <person name="Richardson P."/>
        </authorList>
    </citation>
    <scope>NUCLEOTIDE SEQUENCE [LARGE SCALE GENOMIC DNA]</scope>
    <source>
        <strain evidence="2">G4 / LMG 22486</strain>
        <plasmid evidence="1 2">pBVIE05</plasmid>
    </source>
</reference>
<evidence type="ECO:0000313" key="2">
    <source>
        <dbReference type="Proteomes" id="UP000002287"/>
    </source>
</evidence>
<dbReference type="KEGG" id="bvi:Bcep1808_7666"/>
<proteinExistence type="predicted"/>
<protein>
    <submittedName>
        <fullName evidence="1">Uncharacterized protein</fullName>
    </submittedName>
</protein>
<gene>
    <name evidence="1" type="ordered locus">Bcep1808_7666</name>
</gene>
<dbReference type="AlphaFoldDB" id="A4JW83"/>
<name>A4JW83_BURVG</name>
<organism evidence="1 2">
    <name type="scientific">Burkholderia vietnamiensis (strain G4 / LMG 22486)</name>
    <name type="common">Burkholderia cepacia (strain R1808)</name>
    <dbReference type="NCBI Taxonomy" id="269482"/>
    <lineage>
        <taxon>Bacteria</taxon>
        <taxon>Pseudomonadati</taxon>
        <taxon>Pseudomonadota</taxon>
        <taxon>Betaproteobacteria</taxon>
        <taxon>Burkholderiales</taxon>
        <taxon>Burkholderiaceae</taxon>
        <taxon>Burkholderia</taxon>
        <taxon>Burkholderia cepacia complex</taxon>
    </lineage>
</organism>
<dbReference type="HOGENOM" id="CLU_172311_0_0_4"/>
<sequence>MAAARPRTIRRMDTKITTADAQDMVSHWLETPVNGYLGSDYGSNFPDLLQTPLRTGGADAVIAKLKTDVPLLAAMPRGSVNLYSQDTGPDQRRYFIDLSGQTVDIGGK</sequence>
<keyword evidence="1" id="KW-0614">Plasmid</keyword>
<dbReference type="EMBL" id="CP000621">
    <property type="protein sequence ID" value="ABO60536.1"/>
    <property type="molecule type" value="Genomic_DNA"/>
</dbReference>
<geneLocation type="plasmid" evidence="1 2">
    <name>pBVIE05</name>
</geneLocation>
<dbReference type="Proteomes" id="UP000002287">
    <property type="component" value="Plasmid pBVIE05"/>
</dbReference>
<accession>A4JW83</accession>
<evidence type="ECO:0000313" key="1">
    <source>
        <dbReference type="EMBL" id="ABO60536.1"/>
    </source>
</evidence>